<organism evidence="3">
    <name type="scientific">freshwater metagenome</name>
    <dbReference type="NCBI Taxonomy" id="449393"/>
    <lineage>
        <taxon>unclassified sequences</taxon>
        <taxon>metagenomes</taxon>
        <taxon>ecological metagenomes</taxon>
    </lineage>
</organism>
<evidence type="ECO:0000313" key="7">
    <source>
        <dbReference type="EMBL" id="CAB4996428.1"/>
    </source>
</evidence>
<dbReference type="EMBL" id="CAFAAV010000114">
    <property type="protein sequence ID" value="CAB4823655.1"/>
    <property type="molecule type" value="Genomic_DNA"/>
</dbReference>
<dbReference type="EMBL" id="CAFBOL010000049">
    <property type="protein sequence ID" value="CAB4996428.1"/>
    <property type="molecule type" value="Genomic_DNA"/>
</dbReference>
<dbReference type="GO" id="GO:0005615">
    <property type="term" value="C:extracellular space"/>
    <property type="evidence" value="ECO:0007669"/>
    <property type="project" value="TreeGrafter"/>
</dbReference>
<evidence type="ECO:0000259" key="1">
    <source>
        <dbReference type="PROSITE" id="PS50213"/>
    </source>
</evidence>
<dbReference type="InterPro" id="IPR000782">
    <property type="entry name" value="FAS1_domain"/>
</dbReference>
<dbReference type="AlphaFoldDB" id="A0A6J6SAG8"/>
<evidence type="ECO:0000313" key="2">
    <source>
        <dbReference type="EMBL" id="CAB4363283.1"/>
    </source>
</evidence>
<feature type="domain" description="FAS1" evidence="1">
    <location>
        <begin position="47"/>
        <end position="176"/>
    </location>
</feature>
<dbReference type="FunFam" id="2.30.180.10:FF:000032">
    <property type="entry name" value="Fasciclin domain-containing protein, putative"/>
    <property type="match status" value="1"/>
</dbReference>
<dbReference type="PANTHER" id="PTHR10900:SF77">
    <property type="entry name" value="FI19380P1"/>
    <property type="match status" value="1"/>
</dbReference>
<dbReference type="EMBL" id="CAFBIY010000013">
    <property type="protein sequence ID" value="CAB4847062.1"/>
    <property type="molecule type" value="Genomic_DNA"/>
</dbReference>
<dbReference type="EMBL" id="CAEZYF010000014">
    <property type="protein sequence ID" value="CAB4731901.1"/>
    <property type="molecule type" value="Genomic_DNA"/>
</dbReference>
<feature type="domain" description="FAS1" evidence="1">
    <location>
        <begin position="182"/>
        <end position="324"/>
    </location>
</feature>
<dbReference type="Gene3D" id="2.30.180.10">
    <property type="entry name" value="FAS1 domain"/>
    <property type="match status" value="2"/>
</dbReference>
<dbReference type="InterPro" id="IPR050904">
    <property type="entry name" value="Adhesion/Biosynth-related"/>
</dbReference>
<protein>
    <submittedName>
        <fullName evidence="3">Unannotated protein</fullName>
    </submittedName>
</protein>
<dbReference type="SMART" id="SM00554">
    <property type="entry name" value="FAS1"/>
    <property type="match status" value="2"/>
</dbReference>
<evidence type="ECO:0000313" key="4">
    <source>
        <dbReference type="EMBL" id="CAB4823655.1"/>
    </source>
</evidence>
<proteinExistence type="predicted"/>
<dbReference type="SUPFAM" id="SSF82153">
    <property type="entry name" value="FAS1 domain"/>
    <property type="match status" value="2"/>
</dbReference>
<reference evidence="3" key="1">
    <citation type="submission" date="2020-05" db="EMBL/GenBank/DDBJ databases">
        <authorList>
            <person name="Chiriac C."/>
            <person name="Salcher M."/>
            <person name="Ghai R."/>
            <person name="Kavagutti S V."/>
        </authorList>
    </citation>
    <scope>NUCLEOTIDE SEQUENCE</scope>
</reference>
<dbReference type="PANTHER" id="PTHR10900">
    <property type="entry name" value="PERIOSTIN-RELATED"/>
    <property type="match status" value="1"/>
</dbReference>
<evidence type="ECO:0000313" key="6">
    <source>
        <dbReference type="EMBL" id="CAB4926977.1"/>
    </source>
</evidence>
<dbReference type="Pfam" id="PF02469">
    <property type="entry name" value="Fasciclin"/>
    <property type="match status" value="2"/>
</dbReference>
<dbReference type="InterPro" id="IPR036378">
    <property type="entry name" value="FAS1_dom_sf"/>
</dbReference>
<dbReference type="EMBL" id="CAESGF010000005">
    <property type="protein sequence ID" value="CAB4363283.1"/>
    <property type="molecule type" value="Genomic_DNA"/>
</dbReference>
<accession>A0A6J6SAG8</accession>
<dbReference type="EMBL" id="CAFBMT010000005">
    <property type="protein sequence ID" value="CAB4926977.1"/>
    <property type="molecule type" value="Genomic_DNA"/>
</dbReference>
<gene>
    <name evidence="3" type="ORF">UFOPK2656_02177</name>
    <name evidence="4" type="ORF">UFOPK3099_01537</name>
    <name evidence="5" type="ORF">UFOPK3267_00402</name>
    <name evidence="6" type="ORF">UFOPK3651_01234</name>
    <name evidence="7" type="ORF">UFOPK3931_01829</name>
    <name evidence="2" type="ORF">UFOPK4189_01065</name>
</gene>
<sequence>MLGLLAITAAACSNDKNDAVTTTAAAVTDGTGGAGGSTATTETPLPMGDIVATALTNHMFTELAGLAVDAGLVDALRGGPFTVFAPTDGAFAKLPVDMLHLVQDASDGALLATVLKHHIVDGAISPDQLAAGELTTLAGDKLTVTKVGDAFYVDGNLVGPGVEATNGFVYIMNDVLVPAIGDIVDTAVAFKDCCFGTLVALVTKAGLVDTLKSAGPFTVFAPADAGFEALPAATVTAVTTNMALLTTVLTHHVVAGKITLDQLTDGQKLTTVAGDTLTVTITEETVTVNGVQTTRKVYNIDGNPILVQNVQATNGVIHVMGAVLVPKS</sequence>
<dbReference type="PROSITE" id="PS50213">
    <property type="entry name" value="FAS1"/>
    <property type="match status" value="2"/>
</dbReference>
<evidence type="ECO:0000313" key="5">
    <source>
        <dbReference type="EMBL" id="CAB4847062.1"/>
    </source>
</evidence>
<name>A0A6J6SAG8_9ZZZZ</name>
<evidence type="ECO:0000313" key="3">
    <source>
        <dbReference type="EMBL" id="CAB4731901.1"/>
    </source>
</evidence>